<name>A0A7W4YCA3_9CELL</name>
<dbReference type="EMBL" id="JACHVX010000003">
    <property type="protein sequence ID" value="MBB2923497.1"/>
    <property type="molecule type" value="Genomic_DNA"/>
</dbReference>
<proteinExistence type="predicted"/>
<dbReference type="RefSeq" id="WP_084142982.1">
    <property type="nucleotide sequence ID" value="NZ_BJLR01000009.1"/>
</dbReference>
<accession>A0A7W4YCA3</accession>
<reference evidence="1 2" key="1">
    <citation type="submission" date="2020-08" db="EMBL/GenBank/DDBJ databases">
        <title>The Agave Microbiome: Exploring the role of microbial communities in plant adaptations to desert environments.</title>
        <authorList>
            <person name="Partida-Martinez L.P."/>
        </authorList>
    </citation>
    <scope>NUCLEOTIDE SEQUENCE [LARGE SCALE GENOMIC DNA]</scope>
    <source>
        <strain evidence="1 2">RAS26</strain>
    </source>
</reference>
<protein>
    <submittedName>
        <fullName evidence="1">DNA invertase Pin-like site-specific DNA recombinase</fullName>
    </submittedName>
</protein>
<dbReference type="AlphaFoldDB" id="A0A7W4YCA3"/>
<dbReference type="Proteomes" id="UP000518206">
    <property type="component" value="Unassembled WGS sequence"/>
</dbReference>
<evidence type="ECO:0000313" key="2">
    <source>
        <dbReference type="Proteomes" id="UP000518206"/>
    </source>
</evidence>
<sequence>MSMLVRQADGDDPLSALAALAQLRRETDRREAVVVRRARVAGVPWASIATMLGVSKQAVHKKYGGSRFSRTD</sequence>
<comment type="caution">
    <text evidence="1">The sequence shown here is derived from an EMBL/GenBank/DDBJ whole genome shotgun (WGS) entry which is preliminary data.</text>
</comment>
<gene>
    <name evidence="1" type="ORF">FHR80_002422</name>
</gene>
<evidence type="ECO:0000313" key="1">
    <source>
        <dbReference type="EMBL" id="MBB2923497.1"/>
    </source>
</evidence>
<organism evidence="1 2">
    <name type="scientific">Cellulomonas cellasea</name>
    <dbReference type="NCBI Taxonomy" id="43670"/>
    <lineage>
        <taxon>Bacteria</taxon>
        <taxon>Bacillati</taxon>
        <taxon>Actinomycetota</taxon>
        <taxon>Actinomycetes</taxon>
        <taxon>Micrococcales</taxon>
        <taxon>Cellulomonadaceae</taxon>
        <taxon>Cellulomonas</taxon>
    </lineage>
</organism>
<reference evidence="1 2" key="2">
    <citation type="submission" date="2020-08" db="EMBL/GenBank/DDBJ databases">
        <authorList>
            <person name="Partida-Martinez L."/>
            <person name="Huntemann M."/>
            <person name="Clum A."/>
            <person name="Wang J."/>
            <person name="Palaniappan K."/>
            <person name="Ritter S."/>
            <person name="Chen I.-M."/>
            <person name="Stamatis D."/>
            <person name="Reddy T."/>
            <person name="O'Malley R."/>
            <person name="Daum C."/>
            <person name="Shapiro N."/>
            <person name="Ivanova N."/>
            <person name="Kyrpides N."/>
            <person name="Woyke T."/>
        </authorList>
    </citation>
    <scope>NUCLEOTIDE SEQUENCE [LARGE SCALE GENOMIC DNA]</scope>
    <source>
        <strain evidence="1 2">RAS26</strain>
    </source>
</reference>